<accession>A0A6C0DV35</accession>
<evidence type="ECO:0000313" key="2">
    <source>
        <dbReference type="EMBL" id="QHT20311.1"/>
    </source>
</evidence>
<evidence type="ECO:0000256" key="1">
    <source>
        <dbReference type="SAM" id="MobiDB-lite"/>
    </source>
</evidence>
<feature type="region of interest" description="Disordered" evidence="1">
    <location>
        <begin position="36"/>
        <end position="76"/>
    </location>
</feature>
<reference evidence="2" key="1">
    <citation type="journal article" date="2020" name="Nature">
        <title>Giant virus diversity and host interactions through global metagenomics.</title>
        <authorList>
            <person name="Schulz F."/>
            <person name="Roux S."/>
            <person name="Paez-Espino D."/>
            <person name="Jungbluth S."/>
            <person name="Walsh D.A."/>
            <person name="Denef V.J."/>
            <person name="McMahon K.D."/>
            <person name="Konstantinidis K.T."/>
            <person name="Eloe-Fadrosh E.A."/>
            <person name="Kyrpides N.C."/>
            <person name="Woyke T."/>
        </authorList>
    </citation>
    <scope>NUCLEOTIDE SEQUENCE</scope>
    <source>
        <strain evidence="2">GVMAG-M-3300023174-60</strain>
    </source>
</reference>
<dbReference type="EMBL" id="MN739677">
    <property type="protein sequence ID" value="QHT20311.1"/>
    <property type="molecule type" value="Genomic_DNA"/>
</dbReference>
<sequence>MTSSSKELKNIPVSISILHEQEYDNICLMIKLMKNKAGKRRAFSERSSTGDKSEEKDIYKPTYSKLRIGSSPLKDK</sequence>
<dbReference type="AlphaFoldDB" id="A0A6C0DV35"/>
<proteinExistence type="predicted"/>
<feature type="compositionally biased region" description="Basic and acidic residues" evidence="1">
    <location>
        <begin position="42"/>
        <end position="59"/>
    </location>
</feature>
<protein>
    <submittedName>
        <fullName evidence="2">Uncharacterized protein</fullName>
    </submittedName>
</protein>
<organism evidence="2">
    <name type="scientific">viral metagenome</name>
    <dbReference type="NCBI Taxonomy" id="1070528"/>
    <lineage>
        <taxon>unclassified sequences</taxon>
        <taxon>metagenomes</taxon>
        <taxon>organismal metagenomes</taxon>
    </lineage>
</organism>
<name>A0A6C0DV35_9ZZZZ</name>